<dbReference type="Proteomes" id="UP000724686">
    <property type="component" value="Unassembled WGS sequence"/>
</dbReference>
<evidence type="ECO:0008006" key="3">
    <source>
        <dbReference type="Google" id="ProtNLM"/>
    </source>
</evidence>
<gene>
    <name evidence="1" type="ORF">JWG45_17170</name>
</gene>
<evidence type="ECO:0000313" key="1">
    <source>
        <dbReference type="EMBL" id="MBM9578879.1"/>
    </source>
</evidence>
<dbReference type="RefSeq" id="WP_205280852.1">
    <property type="nucleotide sequence ID" value="NZ_JAFFPU010000069.1"/>
</dbReference>
<sequence length="298" mass="32781">MNSKIKNESLDDKKEFMKIKKRLILFFILSCVTLQNCKSNDRDDNTSLLALLFTSNYVAGCATPKITTSDLPLKFISFSILTTPYVGGLAYVENLEFGRRINLKMTTSDPTKYSPLFYKANSPCDVPQNYFNFVSSYRYFLARGANINTTVTPLTGNLMVISSSKFSPKVIPTDISVSLDSKAICKTPVIASTIIKPMPFDFEGATSIAIVKIENYVPNQQITLTSTTTNLGSFVPLAVPGSDSCFPTSFKDIPLTFNQVNANQISWSSPTASGPITLLFQYPDSTTSAPADIQIQLQ</sequence>
<reference evidence="1 2" key="1">
    <citation type="submission" date="2021-02" db="EMBL/GenBank/DDBJ databases">
        <title>Leptospira ainlahdjerensis sp. nov., Leptospira ainazelensis sp. nov., Leptospira abararensis sp. nov. and Leptospira chreensis sp. nov., four new species isolated from water sources in Algeria.</title>
        <authorList>
            <person name="Amara Korba A."/>
            <person name="Kainiu M."/>
            <person name="Vincent A.T."/>
            <person name="Mariet J.-F."/>
            <person name="Veyrier F.J."/>
            <person name="Goarant C."/>
            <person name="Picardeau M."/>
        </authorList>
    </citation>
    <scope>NUCLEOTIDE SEQUENCE [LARGE SCALE GENOMIC DNA]</scope>
    <source>
        <strain evidence="1 2">201903070</strain>
    </source>
</reference>
<accession>A0ABS2UEQ8</accession>
<name>A0ABS2UEQ8_9LEPT</name>
<proteinExistence type="predicted"/>
<evidence type="ECO:0000313" key="2">
    <source>
        <dbReference type="Proteomes" id="UP000724686"/>
    </source>
</evidence>
<protein>
    <recommendedName>
        <fullName evidence="3">Lipoprotein</fullName>
    </recommendedName>
</protein>
<dbReference type="EMBL" id="JAFFPU010000069">
    <property type="protein sequence ID" value="MBM9578879.1"/>
    <property type="molecule type" value="Genomic_DNA"/>
</dbReference>
<keyword evidence="2" id="KW-1185">Reference proteome</keyword>
<comment type="caution">
    <text evidence="1">The sequence shown here is derived from an EMBL/GenBank/DDBJ whole genome shotgun (WGS) entry which is preliminary data.</text>
</comment>
<organism evidence="1 2">
    <name type="scientific">Leptospira ainlahdjerensis</name>
    <dbReference type="NCBI Taxonomy" id="2810033"/>
    <lineage>
        <taxon>Bacteria</taxon>
        <taxon>Pseudomonadati</taxon>
        <taxon>Spirochaetota</taxon>
        <taxon>Spirochaetia</taxon>
        <taxon>Leptospirales</taxon>
        <taxon>Leptospiraceae</taxon>
        <taxon>Leptospira</taxon>
    </lineage>
</organism>